<evidence type="ECO:0008006" key="3">
    <source>
        <dbReference type="Google" id="ProtNLM"/>
    </source>
</evidence>
<accession>A0A4R3ZN17</accession>
<evidence type="ECO:0000313" key="1">
    <source>
        <dbReference type="EMBL" id="TCW19872.1"/>
    </source>
</evidence>
<name>A0A4R3ZN17_9ACTN</name>
<dbReference type="Gene3D" id="3.40.1000.10">
    <property type="entry name" value="Mog1/PsbP, alpha/beta/alpha sandwich"/>
    <property type="match status" value="1"/>
</dbReference>
<proteinExistence type="predicted"/>
<evidence type="ECO:0000313" key="2">
    <source>
        <dbReference type="Proteomes" id="UP000295805"/>
    </source>
</evidence>
<dbReference type="EMBL" id="SMCX01000037">
    <property type="protein sequence ID" value="TCW19872.1"/>
    <property type="molecule type" value="Genomic_DNA"/>
</dbReference>
<comment type="caution">
    <text evidence="1">The sequence shown here is derived from an EMBL/GenBank/DDBJ whole genome shotgun (WGS) entry which is preliminary data.</text>
</comment>
<protein>
    <recommendedName>
        <fullName evidence="3">Lipoprotein LpqN</fullName>
    </recommendedName>
</protein>
<dbReference type="GeneID" id="89530273"/>
<dbReference type="AlphaFoldDB" id="A0A4R3ZN17"/>
<organism evidence="1 2">
    <name type="scientific">Dietzia cinnamea</name>
    <dbReference type="NCBI Taxonomy" id="321318"/>
    <lineage>
        <taxon>Bacteria</taxon>
        <taxon>Bacillati</taxon>
        <taxon>Actinomycetota</taxon>
        <taxon>Actinomycetes</taxon>
        <taxon>Mycobacteriales</taxon>
        <taxon>Dietziaceae</taxon>
        <taxon>Dietzia</taxon>
    </lineage>
</organism>
<dbReference type="RefSeq" id="WP_131886561.1">
    <property type="nucleotide sequence ID" value="NZ_CP143053.1"/>
</dbReference>
<sequence length="161" mass="17636">MTTLTEFLEAGGRVLEPLDDPSLARLDPGDGWQLLDQNEPVPNVAIWAHPRLYREGFQPTVIISLARLTPAVDLGTLLDRLDDTAATLERWRVRAADRVVDDRGRLVSDTLGGFRVGPHELTASTIATVWQDGGATVLRQVVVTTFTDQVTTHSDVLRALG</sequence>
<gene>
    <name evidence="1" type="ORF">EDD19_1377</name>
</gene>
<reference evidence="1 2" key="1">
    <citation type="submission" date="2019-03" db="EMBL/GenBank/DDBJ databases">
        <title>Root nodule microbial communities of legume samples collected from USA, Mexico and Botswana.</title>
        <authorList>
            <person name="Hirsch A."/>
        </authorList>
    </citation>
    <scope>NUCLEOTIDE SEQUENCE [LARGE SCALE GENOMIC DNA]</scope>
    <source>
        <strain evidence="1 2">55</strain>
    </source>
</reference>
<dbReference type="Proteomes" id="UP000295805">
    <property type="component" value="Unassembled WGS sequence"/>
</dbReference>